<dbReference type="PANTHER" id="PTHR21599:SF0">
    <property type="entry name" value="GLYCERATE KINASE"/>
    <property type="match status" value="1"/>
</dbReference>
<dbReference type="NCBIfam" id="TIGR00045">
    <property type="entry name" value="glycerate kinase"/>
    <property type="match status" value="1"/>
</dbReference>
<protein>
    <submittedName>
        <fullName evidence="5">Glycerate 3-kinase</fullName>
    </submittedName>
</protein>
<name>A0A6C2U4L6_PONDE</name>
<comment type="similarity">
    <text evidence="1 4">Belongs to the glycerate kinase type-1 family.</text>
</comment>
<dbReference type="InterPro" id="IPR004381">
    <property type="entry name" value="Glycerate_kinase"/>
</dbReference>
<evidence type="ECO:0000313" key="5">
    <source>
        <dbReference type="EMBL" id="VGO14920.1"/>
    </source>
</evidence>
<sequence>MKIVVAPDSYKGNMRSAKVCEIIKSAILMEIPEAEVLAFPMADGGEGTVDAMVAATGGSLHALEVCGPLGDPVEAHYGLLPDGTAVMEMASASGIELLSVDRLNPMEATSFGTGQVLKHLLEQGHASIVMGIGGSATVDGGTGMAQALGYRLLDAAGNEIGERGGQVLSRIARFDSSLVLPGLADAKIRVACDVTNPLTGPNGAAAVFGPQKGATPGMVGQLDAGLSNLCKVAGVGGAPGDGAAGGLGYGLRVFCNAGIVPGANLVAETVGLPAALVGADLLITGEGRTDGQTASGKLCSVLAAMARGRGAKTLLVSGALQGEMEPFLEVFDFSFSISAGHVSLEECMAHAPDDLAFVIRNVMRIMYK</sequence>
<dbReference type="InterPro" id="IPR036129">
    <property type="entry name" value="Glycerate_kinase_sf"/>
</dbReference>
<evidence type="ECO:0000313" key="6">
    <source>
        <dbReference type="Proteomes" id="UP000366872"/>
    </source>
</evidence>
<dbReference type="Proteomes" id="UP000366872">
    <property type="component" value="Unassembled WGS sequence"/>
</dbReference>
<proteinExistence type="inferred from homology"/>
<keyword evidence="6" id="KW-1185">Reference proteome</keyword>
<keyword evidence="3 4" id="KW-0418">Kinase</keyword>
<dbReference type="InterPro" id="IPR018193">
    <property type="entry name" value="Glyc_kinase_flavodox-like_fold"/>
</dbReference>
<dbReference type="GO" id="GO:0031388">
    <property type="term" value="P:organic acid phosphorylation"/>
    <property type="evidence" value="ECO:0007669"/>
    <property type="project" value="UniProtKB-UniRule"/>
</dbReference>
<dbReference type="Gene3D" id="3.40.50.10350">
    <property type="entry name" value="Glycerate kinase, domain 1"/>
    <property type="match status" value="1"/>
</dbReference>
<dbReference type="InterPro" id="IPR018197">
    <property type="entry name" value="Glycerate_kinase_RE-like"/>
</dbReference>
<dbReference type="Pfam" id="PF02595">
    <property type="entry name" value="Gly_kinase"/>
    <property type="match status" value="1"/>
</dbReference>
<dbReference type="SUPFAM" id="SSF110738">
    <property type="entry name" value="Glycerate kinase I"/>
    <property type="match status" value="1"/>
</dbReference>
<evidence type="ECO:0000256" key="2">
    <source>
        <dbReference type="ARBA" id="ARBA00022679"/>
    </source>
</evidence>
<gene>
    <name evidence="5" type="primary">glxK</name>
    <name evidence="5" type="ORF">PDESU_03490</name>
</gene>
<dbReference type="PANTHER" id="PTHR21599">
    <property type="entry name" value="GLYCERATE KINASE"/>
    <property type="match status" value="1"/>
</dbReference>
<dbReference type="RefSeq" id="WP_136080540.1">
    <property type="nucleotide sequence ID" value="NZ_CAAHFG010000002.1"/>
</dbReference>
<reference evidence="5 6" key="1">
    <citation type="submission" date="2019-04" db="EMBL/GenBank/DDBJ databases">
        <authorList>
            <person name="Van Vliet M D."/>
        </authorList>
    </citation>
    <scope>NUCLEOTIDE SEQUENCE [LARGE SCALE GENOMIC DNA]</scope>
    <source>
        <strain evidence="5 6">F1</strain>
    </source>
</reference>
<dbReference type="GO" id="GO:0008887">
    <property type="term" value="F:glycerate kinase activity"/>
    <property type="evidence" value="ECO:0007669"/>
    <property type="project" value="UniProtKB-UniRule"/>
</dbReference>
<dbReference type="AlphaFoldDB" id="A0A6C2U4L6"/>
<evidence type="ECO:0000256" key="3">
    <source>
        <dbReference type="ARBA" id="ARBA00022777"/>
    </source>
</evidence>
<evidence type="ECO:0000256" key="1">
    <source>
        <dbReference type="ARBA" id="ARBA00006284"/>
    </source>
</evidence>
<evidence type="ECO:0000256" key="4">
    <source>
        <dbReference type="PIRNR" id="PIRNR006078"/>
    </source>
</evidence>
<dbReference type="Gene3D" id="3.90.1510.10">
    <property type="entry name" value="Glycerate kinase, domain 2"/>
    <property type="match status" value="1"/>
</dbReference>
<accession>A0A6C2U4L6</accession>
<dbReference type="PIRSF" id="PIRSF006078">
    <property type="entry name" value="GlxK"/>
    <property type="match status" value="1"/>
</dbReference>
<organism evidence="5 6">
    <name type="scientific">Pontiella desulfatans</name>
    <dbReference type="NCBI Taxonomy" id="2750659"/>
    <lineage>
        <taxon>Bacteria</taxon>
        <taxon>Pseudomonadati</taxon>
        <taxon>Kiritimatiellota</taxon>
        <taxon>Kiritimatiellia</taxon>
        <taxon>Kiritimatiellales</taxon>
        <taxon>Pontiellaceae</taxon>
        <taxon>Pontiella</taxon>
    </lineage>
</organism>
<keyword evidence="2 4" id="KW-0808">Transferase</keyword>
<dbReference type="EMBL" id="CAAHFG010000002">
    <property type="protein sequence ID" value="VGO14920.1"/>
    <property type="molecule type" value="Genomic_DNA"/>
</dbReference>